<sequence length="105" mass="12119">MNNIIEDEIRCKCTKRIAEIFRVDKGSLGDDTDLTKLCEAQSARFWKRNVADKVLDDIRDAAGKESLKLLNSGEFEVRTFADYVRFMQICYEENPRLVQIVIGEV</sequence>
<keyword evidence="3" id="KW-1185">Reference proteome</keyword>
<dbReference type="EMBL" id="JAGGJC010000002">
    <property type="protein sequence ID" value="MDN7129504.1"/>
    <property type="molecule type" value="Genomic_DNA"/>
</dbReference>
<reference evidence="3 4" key="1">
    <citation type="submission" date="2021-03" db="EMBL/GenBank/DDBJ databases">
        <title>Pseudidiomarina terrestris, a new bacterium isolated from saline soil.</title>
        <authorList>
            <person name="Galisteo C."/>
            <person name="De La Haba R."/>
            <person name="Sanchez-Porro C."/>
            <person name="Ventosa A."/>
        </authorList>
    </citation>
    <scope>NUCLEOTIDE SEQUENCE [LARGE SCALE GENOMIC DNA]</scope>
    <source>
        <strain evidence="1 4">1APP75-32.1</strain>
        <strain evidence="3">1APR75-15</strain>
        <strain evidence="2">1ASR75-15</strain>
    </source>
</reference>
<dbReference type="AlphaFoldDB" id="A0AAW7QXW8"/>
<comment type="caution">
    <text evidence="1">The sequence shown here is derived from an EMBL/GenBank/DDBJ whole genome shotgun (WGS) entry which is preliminary data.</text>
</comment>
<name>A0AAW7QXW8_9GAMM</name>
<evidence type="ECO:0000313" key="2">
    <source>
        <dbReference type="EMBL" id="MDN7129504.1"/>
    </source>
</evidence>
<gene>
    <name evidence="1" type="ORF">J6I90_09005</name>
    <name evidence="2" type="ORF">J6I92_06445</name>
</gene>
<dbReference type="EMBL" id="JAGGJB010000004">
    <property type="protein sequence ID" value="MDN7125021.1"/>
    <property type="molecule type" value="Genomic_DNA"/>
</dbReference>
<organism evidence="1 4">
    <name type="scientific">Pseudidiomarina terrestris</name>
    <dbReference type="NCBI Taxonomy" id="2820060"/>
    <lineage>
        <taxon>Bacteria</taxon>
        <taxon>Pseudomonadati</taxon>
        <taxon>Pseudomonadota</taxon>
        <taxon>Gammaproteobacteria</taxon>
        <taxon>Alteromonadales</taxon>
        <taxon>Idiomarinaceae</taxon>
        <taxon>Pseudidiomarina</taxon>
    </lineage>
</organism>
<proteinExistence type="predicted"/>
<protein>
    <submittedName>
        <fullName evidence="1">Uncharacterized protein</fullName>
    </submittedName>
</protein>
<evidence type="ECO:0000313" key="1">
    <source>
        <dbReference type="EMBL" id="MDN7125021.1"/>
    </source>
</evidence>
<dbReference type="Proteomes" id="UP001169491">
    <property type="component" value="Unassembled WGS sequence"/>
</dbReference>
<evidence type="ECO:0000313" key="4">
    <source>
        <dbReference type="Proteomes" id="UP001169492"/>
    </source>
</evidence>
<dbReference type="RefSeq" id="WP_301721156.1">
    <property type="nucleotide sequence ID" value="NZ_JAGGJB010000004.1"/>
</dbReference>
<evidence type="ECO:0000313" key="3">
    <source>
        <dbReference type="Proteomes" id="UP001169491"/>
    </source>
</evidence>
<dbReference type="Proteomes" id="UP001169492">
    <property type="component" value="Unassembled WGS sequence"/>
</dbReference>
<accession>A0AAW7QXW8</accession>